<dbReference type="InterPro" id="IPR015422">
    <property type="entry name" value="PyrdxlP-dep_Trfase_small"/>
</dbReference>
<accession>X1NXH6</accession>
<keyword evidence="1" id="KW-0812">Transmembrane</keyword>
<dbReference type="PANTHER" id="PTHR30244:SF34">
    <property type="entry name" value="DTDP-4-AMINO-4,6-DIDEOXYGALACTOSE TRANSAMINASE"/>
    <property type="match status" value="1"/>
</dbReference>
<dbReference type="AlphaFoldDB" id="X1NXH6"/>
<dbReference type="PANTHER" id="PTHR30244">
    <property type="entry name" value="TRANSAMINASE"/>
    <property type="match status" value="1"/>
</dbReference>
<dbReference type="GO" id="GO:0008483">
    <property type="term" value="F:transaminase activity"/>
    <property type="evidence" value="ECO:0007669"/>
    <property type="project" value="TreeGrafter"/>
</dbReference>
<feature type="non-terminal residue" evidence="2">
    <location>
        <position position="234"/>
    </location>
</feature>
<feature type="transmembrane region" description="Helical" evidence="1">
    <location>
        <begin position="71"/>
        <end position="99"/>
    </location>
</feature>
<dbReference type="GO" id="GO:0000271">
    <property type="term" value="P:polysaccharide biosynthetic process"/>
    <property type="evidence" value="ECO:0007669"/>
    <property type="project" value="TreeGrafter"/>
</dbReference>
<organism evidence="2">
    <name type="scientific">marine sediment metagenome</name>
    <dbReference type="NCBI Taxonomy" id="412755"/>
    <lineage>
        <taxon>unclassified sequences</taxon>
        <taxon>metagenomes</taxon>
        <taxon>ecological metagenomes</taxon>
    </lineage>
</organism>
<dbReference type="InterPro" id="IPR015424">
    <property type="entry name" value="PyrdxlP-dep_Trfase"/>
</dbReference>
<keyword evidence="1" id="KW-1133">Transmembrane helix</keyword>
<dbReference type="EMBL" id="BARV01035869">
    <property type="protein sequence ID" value="GAI48303.1"/>
    <property type="molecule type" value="Genomic_DNA"/>
</dbReference>
<evidence type="ECO:0008006" key="3">
    <source>
        <dbReference type="Google" id="ProtNLM"/>
    </source>
</evidence>
<protein>
    <recommendedName>
        <fullName evidence="3">DegT/DnrJ/EryC1/StrS aminotransferase family protein</fullName>
    </recommendedName>
</protein>
<evidence type="ECO:0000313" key="2">
    <source>
        <dbReference type="EMBL" id="GAI48303.1"/>
    </source>
</evidence>
<evidence type="ECO:0000256" key="1">
    <source>
        <dbReference type="SAM" id="Phobius"/>
    </source>
</evidence>
<dbReference type="GO" id="GO:0030170">
    <property type="term" value="F:pyridoxal phosphate binding"/>
    <property type="evidence" value="ECO:0007669"/>
    <property type="project" value="TreeGrafter"/>
</dbReference>
<dbReference type="InterPro" id="IPR015421">
    <property type="entry name" value="PyrdxlP-dep_Trfase_major"/>
</dbReference>
<sequence length="234" mass="27161">HSLGAEHYNQKIGTFGKAAFFSFSRDKVISSVYGGMVVTNDDNLAKGIKEFQEETDYPSRFWIFQQLLHPILMNFLILPTYKILLGKIILILCQWFRILSKAVHWKEKRGKKPSYFPKRMPNALALLSLNQFKKLEKFHNHRRKLAAFYYNELKISSFEVPKTLSSKSLDFGGRKHSFLRFTIKHPAAHKIIKKAWQRNILIGDWYTTPIAPADTKLNKVKYKIGSCPKAEKLA</sequence>
<gene>
    <name evidence="2" type="ORF">S06H3_55869</name>
</gene>
<reference evidence="2" key="1">
    <citation type="journal article" date="2014" name="Front. Microbiol.">
        <title>High frequency of phylogenetically diverse reductive dehalogenase-homologous genes in deep subseafloor sedimentary metagenomes.</title>
        <authorList>
            <person name="Kawai M."/>
            <person name="Futagami T."/>
            <person name="Toyoda A."/>
            <person name="Takaki Y."/>
            <person name="Nishi S."/>
            <person name="Hori S."/>
            <person name="Arai W."/>
            <person name="Tsubouchi T."/>
            <person name="Morono Y."/>
            <person name="Uchiyama I."/>
            <person name="Ito T."/>
            <person name="Fujiyama A."/>
            <person name="Inagaki F."/>
            <person name="Takami H."/>
        </authorList>
    </citation>
    <scope>NUCLEOTIDE SEQUENCE</scope>
    <source>
        <strain evidence="2">Expedition CK06-06</strain>
    </source>
</reference>
<name>X1NXH6_9ZZZZ</name>
<proteinExistence type="predicted"/>
<dbReference type="Gene3D" id="3.40.640.10">
    <property type="entry name" value="Type I PLP-dependent aspartate aminotransferase-like (Major domain)"/>
    <property type="match status" value="1"/>
</dbReference>
<dbReference type="Pfam" id="PF01041">
    <property type="entry name" value="DegT_DnrJ_EryC1"/>
    <property type="match status" value="2"/>
</dbReference>
<dbReference type="Gene3D" id="3.90.1150.10">
    <property type="entry name" value="Aspartate Aminotransferase, domain 1"/>
    <property type="match status" value="1"/>
</dbReference>
<feature type="non-terminal residue" evidence="2">
    <location>
        <position position="1"/>
    </location>
</feature>
<dbReference type="InterPro" id="IPR000653">
    <property type="entry name" value="DegT/StrS_aminotransferase"/>
</dbReference>
<comment type="caution">
    <text evidence="2">The sequence shown here is derived from an EMBL/GenBank/DDBJ whole genome shotgun (WGS) entry which is preliminary data.</text>
</comment>
<dbReference type="SUPFAM" id="SSF53383">
    <property type="entry name" value="PLP-dependent transferases"/>
    <property type="match status" value="1"/>
</dbReference>
<keyword evidence="1" id="KW-0472">Membrane</keyword>